<keyword evidence="2" id="KW-1185">Reference proteome</keyword>
<gene>
    <name evidence="1" type="ORF">ONZ43_g6008</name>
</gene>
<dbReference type="EMBL" id="JAPESX010002009">
    <property type="protein sequence ID" value="KAJ8109932.1"/>
    <property type="molecule type" value="Genomic_DNA"/>
</dbReference>
<sequence>MSKDISDRANSLETVVNSIQSDLKKQQTGPFEGLRNLLPSPLYDHIDDLGHHLSSLANAVQNSENPNELKPQVDLLSSYIEDGFQNLAQEIVSTIHGTNPDYDATRQEFERQVQLIANTNVKFLSVVTGLQASQNIKGFQREEDLGRQVEVVPQSSEPEIELKAMKEEIERLKAALEERASEKPTELAVPSSVTETKLRAKEEEIERLKAALSLSPEDAEYWKKSAEQFEESLKLQVELMNNQEAALVAKHEEQSRLFIIRYRALVEELAEAKGNIRLICRIKPEDAPEEELLKFSNPDEQLFLPWAKLRVTYQNDSRRIEQRDFEFQRTFSSSESNQDVFDEVKDFAKSAANGQTCTVMAYGATGTVFSYIRLLFQIADEERAQYKYDFYISAIEIYLNKVYDLLQAPYLAYTPLESGCHRVSRNLFCVNPFNASSS</sequence>
<organism evidence="1 2">
    <name type="scientific">Nemania bipapillata</name>
    <dbReference type="NCBI Taxonomy" id="110536"/>
    <lineage>
        <taxon>Eukaryota</taxon>
        <taxon>Fungi</taxon>
        <taxon>Dikarya</taxon>
        <taxon>Ascomycota</taxon>
        <taxon>Pezizomycotina</taxon>
        <taxon>Sordariomycetes</taxon>
        <taxon>Xylariomycetidae</taxon>
        <taxon>Xylariales</taxon>
        <taxon>Xylariaceae</taxon>
        <taxon>Nemania</taxon>
    </lineage>
</organism>
<reference evidence="1" key="1">
    <citation type="submission" date="2022-11" db="EMBL/GenBank/DDBJ databases">
        <title>Genome Sequence of Nemania bipapillata.</title>
        <authorList>
            <person name="Buettner E."/>
        </authorList>
    </citation>
    <scope>NUCLEOTIDE SEQUENCE</scope>
    <source>
        <strain evidence="1">CP14</strain>
    </source>
</reference>
<name>A0ACC2I3L0_9PEZI</name>
<protein>
    <submittedName>
        <fullName evidence="1">Uncharacterized protein</fullName>
    </submittedName>
</protein>
<proteinExistence type="predicted"/>
<evidence type="ECO:0000313" key="2">
    <source>
        <dbReference type="Proteomes" id="UP001153334"/>
    </source>
</evidence>
<evidence type="ECO:0000313" key="1">
    <source>
        <dbReference type="EMBL" id="KAJ8109932.1"/>
    </source>
</evidence>
<accession>A0ACC2I3L0</accession>
<dbReference type="Proteomes" id="UP001153334">
    <property type="component" value="Unassembled WGS sequence"/>
</dbReference>
<comment type="caution">
    <text evidence="1">The sequence shown here is derived from an EMBL/GenBank/DDBJ whole genome shotgun (WGS) entry which is preliminary data.</text>
</comment>